<evidence type="ECO:0000313" key="3">
    <source>
        <dbReference type="RefSeq" id="XP_042564448.1"/>
    </source>
</evidence>
<feature type="compositionally biased region" description="Acidic residues" evidence="1">
    <location>
        <begin position="42"/>
        <end position="60"/>
    </location>
</feature>
<proteinExistence type="predicted"/>
<feature type="compositionally biased region" description="Basic and acidic residues" evidence="1">
    <location>
        <begin position="207"/>
        <end position="252"/>
    </location>
</feature>
<feature type="compositionally biased region" description="Basic and acidic residues" evidence="1">
    <location>
        <begin position="456"/>
        <end position="466"/>
    </location>
</feature>
<accession>A0A8M1KPY3</accession>
<feature type="region of interest" description="Disordered" evidence="1">
    <location>
        <begin position="317"/>
        <end position="466"/>
    </location>
</feature>
<dbReference type="GeneID" id="122133102"/>
<gene>
    <name evidence="3" type="primary">LOC122133102</name>
</gene>
<reference evidence="3" key="1">
    <citation type="submission" date="2025-08" db="UniProtKB">
        <authorList>
            <consortium name="RefSeq"/>
        </authorList>
    </citation>
    <scope>IDENTIFICATION</scope>
</reference>
<dbReference type="Proteomes" id="UP000515152">
    <property type="component" value="Chromosome 8"/>
</dbReference>
<keyword evidence="2" id="KW-1185">Reference proteome</keyword>
<dbReference type="KEGG" id="char:122133102"/>
<dbReference type="RefSeq" id="XP_042564448.1">
    <property type="nucleotide sequence ID" value="XM_042708514.1"/>
</dbReference>
<sequence length="498" mass="59372">MEKKEDEKVKEPQTRDERNTDMMREIEDETSQLWKSMGLSFEDTEDGSEEDWNESEEASVDLDLLFLKDNGNTEIDRGKERRLEEENKSRQLEVERQREVKTVRLKEEESKRKAMMEKLKEDEGRKRGMEAEMERKEQEERLREKERAKLREEERKKKEMQEKTRRGLEQITQREREEKGKKAKVAKKLIQACDSDDIDVESLSDEDMWKDKELPMDQKKRQTKDEKEHAWLQEKHNKEKEDENPCNRDCSDSKTVTNSNSLWMHKAKSPTLSVNNAWKIQQFDNTETDNVKQGHSEAGDTLVMTLSNDDMNTWTQLKAKTDEEDAEREKQRQMEEKRMREVDNGGKKKERKKGEMVAQKENKTPKMSRDLEIVQKIQEERKKKEMEKAALKEQKDDKRRKIEIEEEKAREEEKKVREREEMRKTEEVMNRRGEALSGDSNDSDGATDSDDLWMDELERRETERKREEIEKVRVETVKKSPFSVRTSNIIINVIGSSR</sequence>
<feature type="region of interest" description="Disordered" evidence="1">
    <location>
        <begin position="41"/>
        <end position="60"/>
    </location>
</feature>
<name>A0A8M1KPY3_CLUHA</name>
<feature type="region of interest" description="Disordered" evidence="1">
    <location>
        <begin position="1"/>
        <end position="23"/>
    </location>
</feature>
<protein>
    <submittedName>
        <fullName evidence="3">Golgin subfamily A member 6-like protein 6</fullName>
    </submittedName>
</protein>
<evidence type="ECO:0000256" key="1">
    <source>
        <dbReference type="SAM" id="MobiDB-lite"/>
    </source>
</evidence>
<dbReference type="AlphaFoldDB" id="A0A8M1KPY3"/>
<feature type="compositionally biased region" description="Basic and acidic residues" evidence="1">
    <location>
        <begin position="74"/>
        <end position="180"/>
    </location>
</feature>
<feature type="compositionally biased region" description="Acidic residues" evidence="1">
    <location>
        <begin position="194"/>
        <end position="206"/>
    </location>
</feature>
<feature type="compositionally biased region" description="Basic and acidic residues" evidence="1">
    <location>
        <begin position="327"/>
        <end position="434"/>
    </location>
</feature>
<feature type="region of interest" description="Disordered" evidence="1">
    <location>
        <begin position="69"/>
        <end position="262"/>
    </location>
</feature>
<feature type="compositionally biased region" description="Acidic residues" evidence="1">
    <location>
        <begin position="441"/>
        <end position="455"/>
    </location>
</feature>
<feature type="compositionally biased region" description="Polar residues" evidence="1">
    <location>
        <begin position="253"/>
        <end position="262"/>
    </location>
</feature>
<organism evidence="2 3">
    <name type="scientific">Clupea harengus</name>
    <name type="common">Atlantic herring</name>
    <dbReference type="NCBI Taxonomy" id="7950"/>
    <lineage>
        <taxon>Eukaryota</taxon>
        <taxon>Metazoa</taxon>
        <taxon>Chordata</taxon>
        <taxon>Craniata</taxon>
        <taxon>Vertebrata</taxon>
        <taxon>Euteleostomi</taxon>
        <taxon>Actinopterygii</taxon>
        <taxon>Neopterygii</taxon>
        <taxon>Teleostei</taxon>
        <taxon>Clupei</taxon>
        <taxon>Clupeiformes</taxon>
        <taxon>Clupeoidei</taxon>
        <taxon>Clupeidae</taxon>
        <taxon>Clupea</taxon>
    </lineage>
</organism>
<evidence type="ECO:0000313" key="2">
    <source>
        <dbReference type="Proteomes" id="UP000515152"/>
    </source>
</evidence>